<dbReference type="AlphaFoldDB" id="A0A8K0JUY3"/>
<evidence type="ECO:0000256" key="5">
    <source>
        <dbReference type="ARBA" id="ARBA00022692"/>
    </source>
</evidence>
<keyword evidence="5 8" id="KW-0812">Transmembrane</keyword>
<evidence type="ECO:0000256" key="6">
    <source>
        <dbReference type="ARBA" id="ARBA00022989"/>
    </source>
</evidence>
<name>A0A8K0JUY3_LADFU</name>
<feature type="transmembrane region" description="Helical" evidence="9">
    <location>
        <begin position="97"/>
        <end position="121"/>
    </location>
</feature>
<evidence type="ECO:0000313" key="10">
    <source>
        <dbReference type="EMBL" id="KAG8222866.1"/>
    </source>
</evidence>
<dbReference type="InterPro" id="IPR023271">
    <property type="entry name" value="Aquaporin-like"/>
</dbReference>
<comment type="subcellular location">
    <subcellularLocation>
        <location evidence="1">Cell membrane</location>
        <topology evidence="1">Multi-pass membrane protein</topology>
    </subcellularLocation>
</comment>
<keyword evidence="6 9" id="KW-1133">Transmembrane helix</keyword>
<dbReference type="GO" id="GO:0015267">
    <property type="term" value="F:channel activity"/>
    <property type="evidence" value="ECO:0007669"/>
    <property type="project" value="InterPro"/>
</dbReference>
<protein>
    <submittedName>
        <fullName evidence="10">Uncharacterized protein</fullName>
    </submittedName>
</protein>
<dbReference type="PANTHER" id="PTHR19139:SF199">
    <property type="entry name" value="MIP17260P"/>
    <property type="match status" value="1"/>
</dbReference>
<evidence type="ECO:0000256" key="4">
    <source>
        <dbReference type="ARBA" id="ARBA00022475"/>
    </source>
</evidence>
<evidence type="ECO:0000256" key="9">
    <source>
        <dbReference type="SAM" id="Phobius"/>
    </source>
</evidence>
<dbReference type="InterPro" id="IPR022357">
    <property type="entry name" value="MIP_CS"/>
</dbReference>
<sequence>MPDVADRLGVPEISRDGFSKISVPVAAEFVGTLLLTFFGVSSTVSWPDSQPALMVVQISLCFGLATSIIIQALGHISGAHINPAVTLAMMITSNIPILRALLYVIAQCIGAIVGIGILKALTPGELGENLGMTLPDSRLTAAQAFGMEFMLGLVLVMVVFAVCDPHRNLSSFAPNAVGLAQWNIFSNSLTQQVCLKSEFQLPYTGASMNPAVSLGAAAINGDWSHHWVRSYQFCLSESVTFIGAVRYLVEWPLGLFTSTYSAWKQYMIMPNPNLSAENSAKAYRLNPEVHVLGTWKYKANLLTDFS</sequence>
<dbReference type="InterPro" id="IPR034294">
    <property type="entry name" value="Aquaporin_transptr"/>
</dbReference>
<evidence type="ECO:0000313" key="11">
    <source>
        <dbReference type="Proteomes" id="UP000792457"/>
    </source>
</evidence>
<evidence type="ECO:0000256" key="2">
    <source>
        <dbReference type="ARBA" id="ARBA00006175"/>
    </source>
</evidence>
<evidence type="ECO:0000256" key="1">
    <source>
        <dbReference type="ARBA" id="ARBA00004651"/>
    </source>
</evidence>
<dbReference type="EMBL" id="KZ308146">
    <property type="protein sequence ID" value="KAG8222866.1"/>
    <property type="molecule type" value="Genomic_DNA"/>
</dbReference>
<dbReference type="Proteomes" id="UP000792457">
    <property type="component" value="Unassembled WGS sequence"/>
</dbReference>
<keyword evidence="7 9" id="KW-0472">Membrane</keyword>
<dbReference type="PROSITE" id="PS00221">
    <property type="entry name" value="MIP"/>
    <property type="match status" value="1"/>
</dbReference>
<dbReference type="SUPFAM" id="SSF81338">
    <property type="entry name" value="Aquaporin-like"/>
    <property type="match status" value="1"/>
</dbReference>
<comment type="caution">
    <text evidence="10">The sequence shown here is derived from an EMBL/GenBank/DDBJ whole genome shotgun (WGS) entry which is preliminary data.</text>
</comment>
<dbReference type="Gene3D" id="1.20.1080.10">
    <property type="entry name" value="Glycerol uptake facilitator protein"/>
    <property type="match status" value="1"/>
</dbReference>
<evidence type="ECO:0000256" key="8">
    <source>
        <dbReference type="RuleBase" id="RU000477"/>
    </source>
</evidence>
<organism evidence="10 11">
    <name type="scientific">Ladona fulva</name>
    <name type="common">Scarce chaser dragonfly</name>
    <name type="synonym">Libellula fulva</name>
    <dbReference type="NCBI Taxonomy" id="123851"/>
    <lineage>
        <taxon>Eukaryota</taxon>
        <taxon>Metazoa</taxon>
        <taxon>Ecdysozoa</taxon>
        <taxon>Arthropoda</taxon>
        <taxon>Hexapoda</taxon>
        <taxon>Insecta</taxon>
        <taxon>Pterygota</taxon>
        <taxon>Palaeoptera</taxon>
        <taxon>Odonata</taxon>
        <taxon>Epiprocta</taxon>
        <taxon>Anisoptera</taxon>
        <taxon>Libelluloidea</taxon>
        <taxon>Libellulidae</taxon>
        <taxon>Ladona</taxon>
    </lineage>
</organism>
<dbReference type="OrthoDB" id="3222at2759"/>
<dbReference type="InterPro" id="IPR000425">
    <property type="entry name" value="MIP"/>
</dbReference>
<dbReference type="Pfam" id="PF00230">
    <property type="entry name" value="MIP"/>
    <property type="match status" value="1"/>
</dbReference>
<keyword evidence="3 8" id="KW-0813">Transport</keyword>
<feature type="transmembrane region" description="Helical" evidence="9">
    <location>
        <begin position="141"/>
        <end position="163"/>
    </location>
</feature>
<feature type="transmembrane region" description="Helical" evidence="9">
    <location>
        <begin position="52"/>
        <end position="76"/>
    </location>
</feature>
<dbReference type="GO" id="GO:0005886">
    <property type="term" value="C:plasma membrane"/>
    <property type="evidence" value="ECO:0007669"/>
    <property type="project" value="UniProtKB-SubCell"/>
</dbReference>
<gene>
    <name evidence="10" type="ORF">J437_LFUL003511</name>
</gene>
<evidence type="ECO:0000256" key="7">
    <source>
        <dbReference type="ARBA" id="ARBA00023136"/>
    </source>
</evidence>
<accession>A0A8K0JUY3</accession>
<reference evidence="10" key="1">
    <citation type="submission" date="2013-04" db="EMBL/GenBank/DDBJ databases">
        <authorList>
            <person name="Qu J."/>
            <person name="Murali S.C."/>
            <person name="Bandaranaike D."/>
            <person name="Bellair M."/>
            <person name="Blankenburg K."/>
            <person name="Chao H."/>
            <person name="Dinh H."/>
            <person name="Doddapaneni H."/>
            <person name="Downs B."/>
            <person name="Dugan-Rocha S."/>
            <person name="Elkadiri S."/>
            <person name="Gnanaolivu R.D."/>
            <person name="Hernandez B."/>
            <person name="Javaid M."/>
            <person name="Jayaseelan J.C."/>
            <person name="Lee S."/>
            <person name="Li M."/>
            <person name="Ming W."/>
            <person name="Munidasa M."/>
            <person name="Muniz J."/>
            <person name="Nguyen L."/>
            <person name="Ongeri F."/>
            <person name="Osuji N."/>
            <person name="Pu L.-L."/>
            <person name="Puazo M."/>
            <person name="Qu C."/>
            <person name="Quiroz J."/>
            <person name="Raj R."/>
            <person name="Weissenberger G."/>
            <person name="Xin Y."/>
            <person name="Zou X."/>
            <person name="Han Y."/>
            <person name="Richards S."/>
            <person name="Worley K."/>
            <person name="Muzny D."/>
            <person name="Gibbs R."/>
        </authorList>
    </citation>
    <scope>NUCLEOTIDE SEQUENCE</scope>
    <source>
        <strain evidence="10">Sampled in the wild</strain>
    </source>
</reference>
<dbReference type="PANTHER" id="PTHR19139">
    <property type="entry name" value="AQUAPORIN TRANSPORTER"/>
    <property type="match status" value="1"/>
</dbReference>
<comment type="similarity">
    <text evidence="2 8">Belongs to the MIP/aquaporin (TC 1.A.8) family.</text>
</comment>
<keyword evidence="4" id="KW-1003">Cell membrane</keyword>
<dbReference type="PRINTS" id="PR00783">
    <property type="entry name" value="MINTRINSICP"/>
</dbReference>
<proteinExistence type="inferred from homology"/>
<feature type="transmembrane region" description="Helical" evidence="9">
    <location>
        <begin position="21"/>
        <end position="40"/>
    </location>
</feature>
<reference evidence="10" key="2">
    <citation type="submission" date="2017-10" db="EMBL/GenBank/DDBJ databases">
        <title>Ladona fulva Genome sequencing and assembly.</title>
        <authorList>
            <person name="Murali S."/>
            <person name="Richards S."/>
            <person name="Bandaranaike D."/>
            <person name="Bellair M."/>
            <person name="Blankenburg K."/>
            <person name="Chao H."/>
            <person name="Dinh H."/>
            <person name="Doddapaneni H."/>
            <person name="Dugan-Rocha S."/>
            <person name="Elkadiri S."/>
            <person name="Gnanaolivu R."/>
            <person name="Hernandez B."/>
            <person name="Skinner E."/>
            <person name="Javaid M."/>
            <person name="Lee S."/>
            <person name="Li M."/>
            <person name="Ming W."/>
            <person name="Munidasa M."/>
            <person name="Muniz J."/>
            <person name="Nguyen L."/>
            <person name="Hughes D."/>
            <person name="Osuji N."/>
            <person name="Pu L.-L."/>
            <person name="Puazo M."/>
            <person name="Qu C."/>
            <person name="Quiroz J."/>
            <person name="Raj R."/>
            <person name="Weissenberger G."/>
            <person name="Xin Y."/>
            <person name="Zou X."/>
            <person name="Han Y."/>
            <person name="Worley K."/>
            <person name="Muzny D."/>
            <person name="Gibbs R."/>
        </authorList>
    </citation>
    <scope>NUCLEOTIDE SEQUENCE</scope>
    <source>
        <strain evidence="10">Sampled in the wild</strain>
    </source>
</reference>
<evidence type="ECO:0000256" key="3">
    <source>
        <dbReference type="ARBA" id="ARBA00022448"/>
    </source>
</evidence>
<keyword evidence="11" id="KW-1185">Reference proteome</keyword>